<sequence length="528" mass="57541">MERNNLLLLFCLLMLLSCRKSAGPQAIKAPANLRYIQIADAREGKAVVTFAPTIETGGLLPVFEIEGVKDSAGNLLDASFLEYVSIGESIHSSVNISEGLTDENGTSIKAIPVVNSASNGVITIATGHKFTAGDYYFIIKVSTQHNGMEYATVFDKGFHLHVAPLLPATLVYSPKNQNLVYGNSSSKTTAPIMPNANPDVSFELATGADKLRIDNKTGSISIAPGYAYSKYDTLRPSIKVVSNISGEAVLFENKITTIITDKPEIMPVETIYFFYPTLKTTGSFPTGGEGFSVQVIQAGNGDDMWGEVDNSNGRALVAPNERPKENTTQTVLETQTHNSSNVTRPTTSWMVTTPQDLTPFQYGYQLSFNYYYMPAFQTYMSDGRTPTDLEVYISTDYAGGSIQDAEGNWLNGTWTRVNDDIVCQRSEGVNSSSVSTGAPWGPQFTGTPYPGDQKGADPDHKKRPALGTFYGKWVKCTYNISTNQLSPTFTVAFKVASYFEGELRNNTAAPGRGGIYFLSDFNYRAVEP</sequence>
<evidence type="ECO:0000256" key="2">
    <source>
        <dbReference type="SAM" id="SignalP"/>
    </source>
</evidence>
<proteinExistence type="predicted"/>
<keyword evidence="2" id="KW-0732">Signal</keyword>
<reference evidence="3 4" key="1">
    <citation type="submission" date="2023-12" db="EMBL/GenBank/DDBJ databases">
        <title>Genome sequencing and assembly of bacterial species from a model synthetic community.</title>
        <authorList>
            <person name="Hogle S.L."/>
        </authorList>
    </citation>
    <scope>NUCLEOTIDE SEQUENCE [LARGE SCALE GENOMIC DNA]</scope>
    <source>
        <strain evidence="3 4">HAMBI_3031</strain>
    </source>
</reference>
<accession>A0ABZ0WAW5</accession>
<evidence type="ECO:0000256" key="1">
    <source>
        <dbReference type="SAM" id="MobiDB-lite"/>
    </source>
</evidence>
<dbReference type="RefSeq" id="WP_114791432.1">
    <property type="nucleotide sequence ID" value="NZ_CP139960.1"/>
</dbReference>
<gene>
    <name evidence="3" type="ORF">U0035_00910</name>
</gene>
<feature type="region of interest" description="Disordered" evidence="1">
    <location>
        <begin position="430"/>
        <end position="461"/>
    </location>
</feature>
<name>A0ABZ0WAW5_9BACT</name>
<keyword evidence="4" id="KW-1185">Reference proteome</keyword>
<feature type="signal peptide" evidence="2">
    <location>
        <begin position="1"/>
        <end position="22"/>
    </location>
</feature>
<dbReference type="PROSITE" id="PS51257">
    <property type="entry name" value="PROKAR_LIPOPROTEIN"/>
    <property type="match status" value="1"/>
</dbReference>
<evidence type="ECO:0000313" key="4">
    <source>
        <dbReference type="Proteomes" id="UP001325680"/>
    </source>
</evidence>
<protein>
    <recommendedName>
        <fullName evidence="5">DUF4906 domain-containing protein</fullName>
    </recommendedName>
</protein>
<feature type="chain" id="PRO_5047274642" description="DUF4906 domain-containing protein" evidence="2">
    <location>
        <begin position="23"/>
        <end position="528"/>
    </location>
</feature>
<evidence type="ECO:0000313" key="3">
    <source>
        <dbReference type="EMBL" id="WQD38702.1"/>
    </source>
</evidence>
<dbReference type="Proteomes" id="UP001325680">
    <property type="component" value="Chromosome"/>
</dbReference>
<organism evidence="3 4">
    <name type="scientific">Niabella yanshanensis</name>
    <dbReference type="NCBI Taxonomy" id="577386"/>
    <lineage>
        <taxon>Bacteria</taxon>
        <taxon>Pseudomonadati</taxon>
        <taxon>Bacteroidota</taxon>
        <taxon>Chitinophagia</taxon>
        <taxon>Chitinophagales</taxon>
        <taxon>Chitinophagaceae</taxon>
        <taxon>Niabella</taxon>
    </lineage>
</organism>
<evidence type="ECO:0008006" key="5">
    <source>
        <dbReference type="Google" id="ProtNLM"/>
    </source>
</evidence>
<dbReference type="EMBL" id="CP139960">
    <property type="protein sequence ID" value="WQD38702.1"/>
    <property type="molecule type" value="Genomic_DNA"/>
</dbReference>